<sequence>MALAHLAAAVAVAGLEGRGGGDAQGARGAGAGVVAPLMRKAERVAVSVEAGGVGGHSQPLEREDKDQLVVPQGVFKQDVEVFTDQRGSSSTLSSARESRVVAGVNITMHNPLRVKRNPEDMLKWVITLPETCTDADVHAFAADMPTGAKSLFLGAPSNTGLPCVFVMEGTEAQLHEELEGHRGALSAQAELSHSEESASTTGNPEGLPENEGLPDVPSRLLPEHRRRPPSLAETDGSDGYWEMVSQTNIDIPGPWSSACGGPYKANVFYPKQIHQWAPVGKHPVVSVGHGYTQYGMKVESQLVPGFIKPLVTWGGYVVIAHQTVRGWCDSSNDILFLLGWIQKSVYAAIIDPTRAAVVGYSMGARFSLQAASSDANVNTYHLKAVVALMPPCKSGCPISKVPTFFGAGSADTTCPAEYVKQVYDQTYGVPKVWCNVQGAPHWEVGTWGANRHEANLLRFLGCYLWNSKVMCDKLFAELPGYRPPED</sequence>
<dbReference type="SUPFAM" id="SSF53474">
    <property type="entry name" value="alpha/beta-Hydrolases"/>
    <property type="match status" value="1"/>
</dbReference>
<evidence type="ECO:0000259" key="2">
    <source>
        <dbReference type="Pfam" id="PF12740"/>
    </source>
</evidence>
<dbReference type="AlphaFoldDB" id="A0A7S0B5H7"/>
<evidence type="ECO:0000313" key="3">
    <source>
        <dbReference type="EMBL" id="CAD8384050.1"/>
    </source>
</evidence>
<feature type="domain" description="PET hydrolase/cutinase-like" evidence="2">
    <location>
        <begin position="306"/>
        <end position="443"/>
    </location>
</feature>
<reference evidence="3" key="1">
    <citation type="submission" date="2021-01" db="EMBL/GenBank/DDBJ databases">
        <authorList>
            <person name="Corre E."/>
            <person name="Pelletier E."/>
            <person name="Niang G."/>
            <person name="Scheremetjew M."/>
            <person name="Finn R."/>
            <person name="Kale V."/>
            <person name="Holt S."/>
            <person name="Cochrane G."/>
            <person name="Meng A."/>
            <person name="Brown T."/>
            <person name="Cohen L."/>
        </authorList>
    </citation>
    <scope>NUCLEOTIDE SEQUENCE</scope>
    <source>
        <strain evidence="3">Pbaha01</strain>
    </source>
</reference>
<dbReference type="InterPro" id="IPR041127">
    <property type="entry name" value="PET_hydrolase/cutinase-like"/>
</dbReference>
<dbReference type="Gene3D" id="3.40.50.1820">
    <property type="entry name" value="alpha/beta hydrolase"/>
    <property type="match status" value="1"/>
</dbReference>
<protein>
    <recommendedName>
        <fullName evidence="2">PET hydrolase/cutinase-like domain-containing protein</fullName>
    </recommendedName>
</protein>
<dbReference type="EMBL" id="HBEG01045643">
    <property type="protein sequence ID" value="CAD8384050.1"/>
    <property type="molecule type" value="Transcribed_RNA"/>
</dbReference>
<dbReference type="InterPro" id="IPR029058">
    <property type="entry name" value="AB_hydrolase_fold"/>
</dbReference>
<proteinExistence type="predicted"/>
<organism evidence="3">
    <name type="scientific">Pyrodinium bahamense</name>
    <dbReference type="NCBI Taxonomy" id="73915"/>
    <lineage>
        <taxon>Eukaryota</taxon>
        <taxon>Sar</taxon>
        <taxon>Alveolata</taxon>
        <taxon>Dinophyceae</taxon>
        <taxon>Gonyaulacales</taxon>
        <taxon>Pyrocystaceae</taxon>
        <taxon>Pyrodinium</taxon>
    </lineage>
</organism>
<feature type="region of interest" description="Disordered" evidence="1">
    <location>
        <begin position="183"/>
        <end position="238"/>
    </location>
</feature>
<dbReference type="Pfam" id="PF12740">
    <property type="entry name" value="PETase"/>
    <property type="match status" value="1"/>
</dbReference>
<gene>
    <name evidence="3" type="ORF">PBAH0796_LOCUS27738</name>
</gene>
<accession>A0A7S0B5H7</accession>
<name>A0A7S0B5H7_9DINO</name>
<evidence type="ECO:0000256" key="1">
    <source>
        <dbReference type="SAM" id="MobiDB-lite"/>
    </source>
</evidence>